<organism evidence="2 3">
    <name type="scientific">Syntrophotalea acetylenica</name>
    <name type="common">Pelobacter acetylenicus</name>
    <dbReference type="NCBI Taxonomy" id="29542"/>
    <lineage>
        <taxon>Bacteria</taxon>
        <taxon>Pseudomonadati</taxon>
        <taxon>Thermodesulfobacteriota</taxon>
        <taxon>Desulfuromonadia</taxon>
        <taxon>Desulfuromonadales</taxon>
        <taxon>Syntrophotaleaceae</taxon>
        <taxon>Syntrophotalea</taxon>
    </lineage>
</organism>
<name>A0A1L3GDD1_SYNAC</name>
<accession>A0A1L3GDD1</accession>
<dbReference type="AlphaFoldDB" id="A0A1L3GDD1"/>
<evidence type="ECO:0000256" key="1">
    <source>
        <dbReference type="SAM" id="Coils"/>
    </source>
</evidence>
<gene>
    <name evidence="2" type="ORF">A7E75_01535</name>
</gene>
<evidence type="ECO:0000313" key="3">
    <source>
        <dbReference type="Proteomes" id="UP000182264"/>
    </source>
</evidence>
<feature type="coiled-coil region" evidence="1">
    <location>
        <begin position="81"/>
        <end position="108"/>
    </location>
</feature>
<keyword evidence="1" id="KW-0175">Coiled coil</keyword>
<sequence length="120" mass="13674">MNEQNDSGEKKKTTTEKIWDSTRKTLHIASFQANRYKRIVQKKVDLATIHRKIAAAHSDLGKEIDELRENGIVAIMENDAVTQLLEKLDDLKNRAAALEGEIETIKEEEAPEEEAEKTEE</sequence>
<reference evidence="2 3" key="1">
    <citation type="journal article" date="2017" name="Genome Announc.">
        <title>Complete Genome Sequences of Two Acetylene-Fermenting Pelobacter acetylenicus Strains.</title>
        <authorList>
            <person name="Sutton J.M."/>
            <person name="Baesman S.M."/>
            <person name="Fierst J.L."/>
            <person name="Poret-Peterson A.T."/>
            <person name="Oremland R.S."/>
            <person name="Dunlap D.S."/>
            <person name="Akob D.M."/>
        </authorList>
    </citation>
    <scope>NUCLEOTIDE SEQUENCE [LARGE SCALE GENOMIC DNA]</scope>
    <source>
        <strain evidence="2 3">DSM 3247</strain>
    </source>
</reference>
<protein>
    <submittedName>
        <fullName evidence="2">Uncharacterized protein</fullName>
    </submittedName>
</protein>
<dbReference type="OrthoDB" id="5402117at2"/>
<proteinExistence type="predicted"/>
<dbReference type="KEGG" id="pace:A6070_10150"/>
<dbReference type="RefSeq" id="WP_072285662.1">
    <property type="nucleotide sequence ID" value="NZ_CP015455.1"/>
</dbReference>
<dbReference type="EMBL" id="CP015518">
    <property type="protein sequence ID" value="APG23849.1"/>
    <property type="molecule type" value="Genomic_DNA"/>
</dbReference>
<dbReference type="Proteomes" id="UP000182264">
    <property type="component" value="Chromosome"/>
</dbReference>
<evidence type="ECO:0000313" key="2">
    <source>
        <dbReference type="EMBL" id="APG23849.1"/>
    </source>
</evidence>
<keyword evidence="3" id="KW-1185">Reference proteome</keyword>